<accession>A0ABV7JA69</accession>
<dbReference type="Proteomes" id="UP001595533">
    <property type="component" value="Unassembled WGS sequence"/>
</dbReference>
<keyword evidence="1" id="KW-1003">Cell membrane</keyword>
<comment type="caution">
    <text evidence="3">The sequence shown here is derived from an EMBL/GenBank/DDBJ whole genome shotgun (WGS) entry which is preliminary data.</text>
</comment>
<proteinExistence type="inferred from homology"/>
<dbReference type="InterPro" id="IPR002696">
    <property type="entry name" value="Membr_insert_effic_factor_YidD"/>
</dbReference>
<keyword evidence="1" id="KW-0472">Membrane</keyword>
<dbReference type="Pfam" id="PF01809">
    <property type="entry name" value="YidD"/>
    <property type="match status" value="1"/>
</dbReference>
<comment type="subcellular location">
    <subcellularLocation>
        <location evidence="1">Cell membrane</location>
        <topology evidence="1">Peripheral membrane protein</topology>
        <orientation evidence="1">Cytoplasmic side</orientation>
    </subcellularLocation>
</comment>
<sequence length="87" mass="10012">MIRRVFISILRGYQYLISPMLGNRCRFHPSCSEYMIQAVQRFGIIKGTGLGLKRLGRCQPMCEGGFDPVPEAPEDNEKPQRDQQKRP</sequence>
<dbReference type="EMBL" id="JBHRTS010000003">
    <property type="protein sequence ID" value="MFC3193972.1"/>
    <property type="molecule type" value="Genomic_DNA"/>
</dbReference>
<organism evidence="3 4">
    <name type="scientific">Marinicella sediminis</name>
    <dbReference type="NCBI Taxonomy" id="1792834"/>
    <lineage>
        <taxon>Bacteria</taxon>
        <taxon>Pseudomonadati</taxon>
        <taxon>Pseudomonadota</taxon>
        <taxon>Gammaproteobacteria</taxon>
        <taxon>Lysobacterales</taxon>
        <taxon>Marinicellaceae</taxon>
        <taxon>Marinicella</taxon>
    </lineage>
</organism>
<evidence type="ECO:0000313" key="3">
    <source>
        <dbReference type="EMBL" id="MFC3193972.1"/>
    </source>
</evidence>
<reference evidence="4" key="1">
    <citation type="journal article" date="2019" name="Int. J. Syst. Evol. Microbiol.">
        <title>The Global Catalogue of Microorganisms (GCM) 10K type strain sequencing project: providing services to taxonomists for standard genome sequencing and annotation.</title>
        <authorList>
            <consortium name="The Broad Institute Genomics Platform"/>
            <consortium name="The Broad Institute Genome Sequencing Center for Infectious Disease"/>
            <person name="Wu L."/>
            <person name="Ma J."/>
        </authorList>
    </citation>
    <scope>NUCLEOTIDE SEQUENCE [LARGE SCALE GENOMIC DNA]</scope>
    <source>
        <strain evidence="4">KCTC 42953</strain>
    </source>
</reference>
<dbReference type="NCBIfam" id="TIGR00278">
    <property type="entry name" value="membrane protein insertion efficiency factor YidD"/>
    <property type="match status" value="1"/>
</dbReference>
<comment type="function">
    <text evidence="1">Could be involved in insertion of integral membrane proteins into the membrane.</text>
</comment>
<feature type="region of interest" description="Disordered" evidence="2">
    <location>
        <begin position="64"/>
        <end position="87"/>
    </location>
</feature>
<dbReference type="SMART" id="SM01234">
    <property type="entry name" value="Haemolytic"/>
    <property type="match status" value="1"/>
</dbReference>
<keyword evidence="4" id="KW-1185">Reference proteome</keyword>
<evidence type="ECO:0000256" key="2">
    <source>
        <dbReference type="SAM" id="MobiDB-lite"/>
    </source>
</evidence>
<feature type="compositionally biased region" description="Basic and acidic residues" evidence="2">
    <location>
        <begin position="75"/>
        <end position="87"/>
    </location>
</feature>
<comment type="similarity">
    <text evidence="1">Belongs to the UPF0161 family.</text>
</comment>
<protein>
    <recommendedName>
        <fullName evidence="1">Putative membrane protein insertion efficiency factor</fullName>
    </recommendedName>
</protein>
<evidence type="ECO:0000256" key="1">
    <source>
        <dbReference type="HAMAP-Rule" id="MF_00386"/>
    </source>
</evidence>
<evidence type="ECO:0000313" key="4">
    <source>
        <dbReference type="Proteomes" id="UP001595533"/>
    </source>
</evidence>
<dbReference type="RefSeq" id="WP_077412154.1">
    <property type="nucleotide sequence ID" value="NZ_JBHRTS010000003.1"/>
</dbReference>
<dbReference type="PANTHER" id="PTHR33383:SF1">
    <property type="entry name" value="MEMBRANE PROTEIN INSERTION EFFICIENCY FACTOR-RELATED"/>
    <property type="match status" value="1"/>
</dbReference>
<gene>
    <name evidence="3" type="primary">yidD</name>
    <name evidence="3" type="ORF">ACFODZ_06945</name>
</gene>
<dbReference type="HAMAP" id="MF_00386">
    <property type="entry name" value="UPF0161_YidD"/>
    <property type="match status" value="1"/>
</dbReference>
<dbReference type="PANTHER" id="PTHR33383">
    <property type="entry name" value="MEMBRANE PROTEIN INSERTION EFFICIENCY FACTOR-RELATED"/>
    <property type="match status" value="1"/>
</dbReference>
<name>A0ABV7JA69_9GAMM</name>